<dbReference type="EMBL" id="FQUG01000011">
    <property type="protein sequence ID" value="SHF27195.1"/>
    <property type="molecule type" value="Genomic_DNA"/>
</dbReference>
<feature type="transmembrane region" description="Helical" evidence="1">
    <location>
        <begin position="39"/>
        <end position="57"/>
    </location>
</feature>
<feature type="transmembrane region" description="Helical" evidence="1">
    <location>
        <begin position="69"/>
        <end position="101"/>
    </location>
</feature>
<protein>
    <submittedName>
        <fullName evidence="2">Branched-chain amino acid transport protein (AzlD)</fullName>
    </submittedName>
</protein>
<keyword evidence="1" id="KW-0812">Transmembrane</keyword>
<keyword evidence="3" id="KW-1185">Reference proteome</keyword>
<accession>A0A1M5AAI7</accession>
<dbReference type="Pfam" id="PF05437">
    <property type="entry name" value="AzlD"/>
    <property type="match status" value="1"/>
</dbReference>
<keyword evidence="1" id="KW-0472">Membrane</keyword>
<name>A0A1M5AAI7_9FIRM</name>
<evidence type="ECO:0000313" key="2">
    <source>
        <dbReference type="EMBL" id="SHF27195.1"/>
    </source>
</evidence>
<dbReference type="OrthoDB" id="9811308at2"/>
<dbReference type="AlphaFoldDB" id="A0A1M5AAI7"/>
<dbReference type="STRING" id="1123243.SAMN02745190_02252"/>
<gene>
    <name evidence="2" type="ORF">SAMN02745190_02252</name>
</gene>
<reference evidence="2 3" key="1">
    <citation type="submission" date="2016-11" db="EMBL/GenBank/DDBJ databases">
        <authorList>
            <person name="Jaros S."/>
            <person name="Januszkiewicz K."/>
            <person name="Wedrychowicz H."/>
        </authorList>
    </citation>
    <scope>NUCLEOTIDE SEQUENCE [LARGE SCALE GENOMIC DNA]</scope>
    <source>
        <strain evidence="2 3">DSM 10502</strain>
    </source>
</reference>
<dbReference type="RefSeq" id="WP_072936361.1">
    <property type="nucleotide sequence ID" value="NZ_FQUG01000011.1"/>
</dbReference>
<dbReference type="Proteomes" id="UP000184404">
    <property type="component" value="Unassembled WGS sequence"/>
</dbReference>
<sequence length="102" mass="11424">MTHNIYIYLIVMSAVTLAIRILPITLLRRQIENRFLKSFLYYVPYVTLAVMTFPSIVDATQIPQAGTAALLIGIALAWFEASLFQVSACCCIVVFAVEFFLA</sequence>
<proteinExistence type="predicted"/>
<feature type="transmembrane region" description="Helical" evidence="1">
    <location>
        <begin position="6"/>
        <end position="27"/>
    </location>
</feature>
<evidence type="ECO:0000256" key="1">
    <source>
        <dbReference type="SAM" id="Phobius"/>
    </source>
</evidence>
<keyword evidence="1" id="KW-1133">Transmembrane helix</keyword>
<dbReference type="InterPro" id="IPR008407">
    <property type="entry name" value="Brnchd-chn_aa_trnsp_AzlD"/>
</dbReference>
<evidence type="ECO:0000313" key="3">
    <source>
        <dbReference type="Proteomes" id="UP000184404"/>
    </source>
</evidence>
<organism evidence="2 3">
    <name type="scientific">Schwartzia succinivorans DSM 10502</name>
    <dbReference type="NCBI Taxonomy" id="1123243"/>
    <lineage>
        <taxon>Bacteria</taxon>
        <taxon>Bacillati</taxon>
        <taxon>Bacillota</taxon>
        <taxon>Negativicutes</taxon>
        <taxon>Selenomonadales</taxon>
        <taxon>Selenomonadaceae</taxon>
        <taxon>Schwartzia</taxon>
    </lineage>
</organism>